<comment type="caution">
    <text evidence="1">The sequence shown here is derived from an EMBL/GenBank/DDBJ whole genome shotgun (WGS) entry which is preliminary data.</text>
</comment>
<dbReference type="EMBL" id="LXMA01000012">
    <property type="protein sequence ID" value="OAT73151.1"/>
    <property type="molecule type" value="Genomic_DNA"/>
</dbReference>
<name>A0A1B7KSW1_PARTM</name>
<dbReference type="RefSeq" id="WP_064550824.1">
    <property type="nucleotide sequence ID" value="NZ_LXMA01000012.1"/>
</dbReference>
<dbReference type="Proteomes" id="UP000078290">
    <property type="component" value="Unassembled WGS sequence"/>
</dbReference>
<gene>
    <name evidence="1" type="ORF">A7K69_03975</name>
</gene>
<reference evidence="2" key="1">
    <citation type="submission" date="2016-05" db="EMBL/GenBank/DDBJ databases">
        <authorList>
            <person name="Wang W."/>
            <person name="Zhu L."/>
        </authorList>
    </citation>
    <scope>NUCLEOTIDE SEQUENCE [LARGE SCALE GENOMIC DNA]</scope>
    <source>
        <strain evidence="2">W-2</strain>
    </source>
</reference>
<proteinExistence type="predicted"/>
<dbReference type="AlphaFoldDB" id="A0A1B7KSW1"/>
<dbReference type="OrthoDB" id="2801794at2"/>
<evidence type="ECO:0000313" key="2">
    <source>
        <dbReference type="Proteomes" id="UP000078290"/>
    </source>
</evidence>
<protein>
    <submittedName>
        <fullName evidence="1">Uncharacterized protein</fullName>
    </submittedName>
</protein>
<organism evidence="1 2">
    <name type="scientific">Parageobacillus thermoglucosidasius</name>
    <name type="common">Geobacillus thermoglucosidasius</name>
    <dbReference type="NCBI Taxonomy" id="1426"/>
    <lineage>
        <taxon>Bacteria</taxon>
        <taxon>Bacillati</taxon>
        <taxon>Bacillota</taxon>
        <taxon>Bacilli</taxon>
        <taxon>Bacillales</taxon>
        <taxon>Anoxybacillaceae</taxon>
        <taxon>Parageobacillus</taxon>
    </lineage>
</organism>
<sequence>MSTNGTVALSMNELVSALALCGYSEIASQILNDATLVENEEEEQRFIREVEQLLHQKGYLDVTRESLLVPGLENLIHLLVQSREKVRCVDMKKRHVLLLHRVHDSKTLVQHVKGNEHSFSFHDPQKGFFNLLGHFFASNTRRKKPEDILPMEINSKLFDELHTSEPEVLVEAMQDEKVPSTMRLFLQDFLENGQELNNFAFMESDYVKNRSVLDQVAFFLPSKSFIWHIDYEKIEKNKIFIVPVSFQEYFQKIEETIKEFFHLS</sequence>
<evidence type="ECO:0000313" key="1">
    <source>
        <dbReference type="EMBL" id="OAT73151.1"/>
    </source>
</evidence>
<accession>A0A1B7KSW1</accession>